<name>A0A6A1QD20_BALPH</name>
<evidence type="ECO:0000256" key="1">
    <source>
        <dbReference type="SAM" id="MobiDB-lite"/>
    </source>
</evidence>
<gene>
    <name evidence="2" type="ORF">E2I00_012734</name>
</gene>
<dbReference type="EMBL" id="SGJD01000244">
    <property type="protein sequence ID" value="KAB0406038.1"/>
    <property type="molecule type" value="Genomic_DNA"/>
</dbReference>
<keyword evidence="3" id="KW-1185">Reference proteome</keyword>
<reference evidence="2 3" key="1">
    <citation type="journal article" date="2019" name="PLoS ONE">
        <title>Genomic analyses reveal an absence of contemporary introgressive admixture between fin whales and blue whales, despite known hybrids.</title>
        <authorList>
            <person name="Westbury M.V."/>
            <person name="Petersen B."/>
            <person name="Lorenzen E.D."/>
        </authorList>
    </citation>
    <scope>NUCLEOTIDE SEQUENCE [LARGE SCALE GENOMIC DNA]</scope>
    <source>
        <strain evidence="2">FinWhale-01</strain>
    </source>
</reference>
<proteinExistence type="predicted"/>
<accession>A0A6A1QD20</accession>
<feature type="compositionally biased region" description="Polar residues" evidence="1">
    <location>
        <begin position="15"/>
        <end position="26"/>
    </location>
</feature>
<organism evidence="2 3">
    <name type="scientific">Balaenoptera physalus</name>
    <name type="common">Fin whale</name>
    <name type="synonym">Balaena physalus</name>
    <dbReference type="NCBI Taxonomy" id="9770"/>
    <lineage>
        <taxon>Eukaryota</taxon>
        <taxon>Metazoa</taxon>
        <taxon>Chordata</taxon>
        <taxon>Craniata</taxon>
        <taxon>Vertebrata</taxon>
        <taxon>Euteleostomi</taxon>
        <taxon>Mammalia</taxon>
        <taxon>Eutheria</taxon>
        <taxon>Laurasiatheria</taxon>
        <taxon>Artiodactyla</taxon>
        <taxon>Whippomorpha</taxon>
        <taxon>Cetacea</taxon>
        <taxon>Mysticeti</taxon>
        <taxon>Balaenopteridae</taxon>
        <taxon>Balaenoptera</taxon>
    </lineage>
</organism>
<dbReference type="AlphaFoldDB" id="A0A6A1QD20"/>
<feature type="compositionally biased region" description="Basic and acidic residues" evidence="1">
    <location>
        <begin position="27"/>
        <end position="36"/>
    </location>
</feature>
<comment type="caution">
    <text evidence="2">The sequence shown here is derived from an EMBL/GenBank/DDBJ whole genome shotgun (WGS) entry which is preliminary data.</text>
</comment>
<dbReference type="Proteomes" id="UP000437017">
    <property type="component" value="Unassembled WGS sequence"/>
</dbReference>
<protein>
    <submittedName>
        <fullName evidence="2">Uncharacterized protein</fullName>
    </submittedName>
</protein>
<evidence type="ECO:0000313" key="3">
    <source>
        <dbReference type="Proteomes" id="UP000437017"/>
    </source>
</evidence>
<evidence type="ECO:0000313" key="2">
    <source>
        <dbReference type="EMBL" id="KAB0406038.1"/>
    </source>
</evidence>
<sequence>MEGTASVLSLESALQGETHSPTQPSEASRRTPEKGPKLFAALGRAGGMMPQWK</sequence>
<feature type="region of interest" description="Disordered" evidence="1">
    <location>
        <begin position="1"/>
        <end position="37"/>
    </location>
</feature>